<evidence type="ECO:0000256" key="1">
    <source>
        <dbReference type="SAM" id="MobiDB-lite"/>
    </source>
</evidence>
<name>A0A7J5B670_9MICO</name>
<dbReference type="RefSeq" id="WP_151422851.1">
    <property type="nucleotide sequence ID" value="NZ_WBJX01000001.1"/>
</dbReference>
<sequence>MTLQRIQQPDLGSRTPGVKKDLQGGLFHRPRFLRGPRTERPFDAPQLFTERLVLRPHTVRDAAAWHEIVSNADVVRYLHWKQRDLAEATEHLSRRTTQTRLWQSGDFMALAVEHDGQLVGDVSVHLREVEPEHRSAELGWIMHPGFGGHGFATEAADALVEYLRDYVGVKRVLAVMDLENEASYALARRLGLTEVSRSDDSRTTALDLV</sequence>
<accession>A0A7J5B670</accession>
<reference evidence="3 4" key="1">
    <citation type="submission" date="2019-09" db="EMBL/GenBank/DDBJ databases">
        <title>Phylogeny of genus Pseudoclavibacter and closely related genus.</title>
        <authorList>
            <person name="Li Y."/>
        </authorList>
    </citation>
    <scope>NUCLEOTIDE SEQUENCE [LARGE SCALE GENOMIC DNA]</scope>
    <source>
        <strain evidence="3 4">THG-MD12</strain>
    </source>
</reference>
<dbReference type="OrthoDB" id="9132139at2"/>
<dbReference type="InterPro" id="IPR051531">
    <property type="entry name" value="N-acetyltransferase"/>
</dbReference>
<dbReference type="SUPFAM" id="SSF55729">
    <property type="entry name" value="Acyl-CoA N-acyltransferases (Nat)"/>
    <property type="match status" value="1"/>
</dbReference>
<dbReference type="EMBL" id="WBJX01000001">
    <property type="protein sequence ID" value="KAB1639679.1"/>
    <property type="molecule type" value="Genomic_DNA"/>
</dbReference>
<organism evidence="3 4">
    <name type="scientific">Pseudoclavibacter terrae</name>
    <dbReference type="NCBI Taxonomy" id="1530195"/>
    <lineage>
        <taxon>Bacteria</taxon>
        <taxon>Bacillati</taxon>
        <taxon>Actinomycetota</taxon>
        <taxon>Actinomycetes</taxon>
        <taxon>Micrococcales</taxon>
        <taxon>Microbacteriaceae</taxon>
        <taxon>Pseudoclavibacter</taxon>
    </lineage>
</organism>
<gene>
    <name evidence="3" type="ORF">F8O03_04980</name>
</gene>
<dbReference type="Proteomes" id="UP000490386">
    <property type="component" value="Unassembled WGS sequence"/>
</dbReference>
<dbReference type="Gene3D" id="3.40.630.30">
    <property type="match status" value="1"/>
</dbReference>
<dbReference type="GO" id="GO:0016747">
    <property type="term" value="F:acyltransferase activity, transferring groups other than amino-acyl groups"/>
    <property type="evidence" value="ECO:0007669"/>
    <property type="project" value="InterPro"/>
</dbReference>
<feature type="region of interest" description="Disordered" evidence="1">
    <location>
        <begin position="1"/>
        <end position="23"/>
    </location>
</feature>
<dbReference type="PANTHER" id="PTHR43792">
    <property type="entry name" value="GNAT FAMILY, PUTATIVE (AFU_ORTHOLOGUE AFUA_3G00765)-RELATED-RELATED"/>
    <property type="match status" value="1"/>
</dbReference>
<dbReference type="InterPro" id="IPR016181">
    <property type="entry name" value="Acyl_CoA_acyltransferase"/>
</dbReference>
<dbReference type="PROSITE" id="PS51186">
    <property type="entry name" value="GNAT"/>
    <property type="match status" value="1"/>
</dbReference>
<protein>
    <submittedName>
        <fullName evidence="3">GNAT family N-acetyltransferase</fullName>
    </submittedName>
</protein>
<evidence type="ECO:0000259" key="2">
    <source>
        <dbReference type="PROSITE" id="PS51186"/>
    </source>
</evidence>
<proteinExistence type="predicted"/>
<keyword evidence="4" id="KW-1185">Reference proteome</keyword>
<evidence type="ECO:0000313" key="3">
    <source>
        <dbReference type="EMBL" id="KAB1639679.1"/>
    </source>
</evidence>
<dbReference type="PANTHER" id="PTHR43792:SF1">
    <property type="entry name" value="N-ACETYLTRANSFERASE DOMAIN-CONTAINING PROTEIN"/>
    <property type="match status" value="1"/>
</dbReference>
<dbReference type="CDD" id="cd04301">
    <property type="entry name" value="NAT_SF"/>
    <property type="match status" value="1"/>
</dbReference>
<evidence type="ECO:0000313" key="4">
    <source>
        <dbReference type="Proteomes" id="UP000490386"/>
    </source>
</evidence>
<comment type="caution">
    <text evidence="3">The sequence shown here is derived from an EMBL/GenBank/DDBJ whole genome shotgun (WGS) entry which is preliminary data.</text>
</comment>
<dbReference type="Pfam" id="PF13302">
    <property type="entry name" value="Acetyltransf_3"/>
    <property type="match status" value="1"/>
</dbReference>
<feature type="domain" description="N-acetyltransferase" evidence="2">
    <location>
        <begin position="52"/>
        <end position="209"/>
    </location>
</feature>
<dbReference type="AlphaFoldDB" id="A0A7J5B670"/>
<keyword evidence="3" id="KW-0808">Transferase</keyword>
<dbReference type="InterPro" id="IPR000182">
    <property type="entry name" value="GNAT_dom"/>
</dbReference>